<evidence type="ECO:0000256" key="11">
    <source>
        <dbReference type="ARBA" id="ARBA00023136"/>
    </source>
</evidence>
<proteinExistence type="inferred from homology"/>
<dbReference type="SUPFAM" id="SSF55931">
    <property type="entry name" value="Glutamine synthetase/guanido kinase"/>
    <property type="match status" value="1"/>
</dbReference>
<protein>
    <recommendedName>
        <fullName evidence="13">Creatine kinase S-type, mitochondrial</fullName>
        <ecNumber evidence="3">2.7.3.2</ecNumber>
    </recommendedName>
    <alternativeName>
        <fullName evidence="14">Sarcomeric mitochondrial creatine kinase</fullName>
    </alternativeName>
</protein>
<dbReference type="OrthoDB" id="430219at2759"/>
<dbReference type="AlphaFoldDB" id="A0A3B4C6U3"/>
<reference evidence="20 21" key="1">
    <citation type="submission" date="2020-10" db="EMBL/GenBank/DDBJ databases">
        <title>Pygocentrus nattereri (red-bellied piranha) genome, fPygNat1, primary haplotype.</title>
        <authorList>
            <person name="Myers G."/>
            <person name="Meyer A."/>
            <person name="Karagic N."/>
            <person name="Pippel M."/>
            <person name="Winkler S."/>
            <person name="Tracey A."/>
            <person name="Wood J."/>
            <person name="Formenti G."/>
            <person name="Howe K."/>
            <person name="Fedrigo O."/>
            <person name="Jarvis E.D."/>
        </authorList>
    </citation>
    <scope>NUCLEOTIDE SEQUENCE [LARGE SCALE GENOMIC DNA]</scope>
</reference>
<feature type="binding site" evidence="16">
    <location>
        <position position="269"/>
    </location>
    <ligand>
        <name>ATP</name>
        <dbReference type="ChEBI" id="CHEBI:30616"/>
    </ligand>
</feature>
<keyword evidence="21" id="KW-1185">Reference proteome</keyword>
<evidence type="ECO:0000256" key="5">
    <source>
        <dbReference type="ARBA" id="ARBA00022741"/>
    </source>
</evidence>
<dbReference type="Gene3D" id="3.30.590.10">
    <property type="entry name" value="Glutamine synthetase/guanido kinase, catalytic domain"/>
    <property type="match status" value="1"/>
</dbReference>
<dbReference type="Pfam" id="PF00217">
    <property type="entry name" value="ATP-gua_Ptrans"/>
    <property type="match status" value="1"/>
</dbReference>
<dbReference type="STRING" id="42514.ENSPNAP00000006274"/>
<dbReference type="CDD" id="cd00716">
    <property type="entry name" value="creatine_kinase_like"/>
    <property type="match status" value="1"/>
</dbReference>
<evidence type="ECO:0000256" key="2">
    <source>
        <dbReference type="ARBA" id="ARBA00006798"/>
    </source>
</evidence>
<dbReference type="PANTHER" id="PTHR11547:SF19">
    <property type="entry name" value="CREATINE KINASE S-TYPE, MITOCHONDRIAL"/>
    <property type="match status" value="1"/>
</dbReference>
<dbReference type="Pfam" id="PF02807">
    <property type="entry name" value="ATP-gua_PtransN"/>
    <property type="match status" value="1"/>
</dbReference>
<name>A0A3B4C6U3_PYGNA</name>
<evidence type="ECO:0000256" key="16">
    <source>
        <dbReference type="PROSITE-ProRule" id="PRU00843"/>
    </source>
</evidence>
<dbReference type="OMA" id="KHGMFDE"/>
<keyword evidence="6 16" id="KW-0418">Kinase</keyword>
<dbReference type="Gene3D" id="1.10.135.10">
    <property type="entry name" value="ATP:guanido phosphotransferase, N-terminal domain"/>
    <property type="match status" value="1"/>
</dbReference>
<comment type="similarity">
    <text evidence="2 15 17">Belongs to the ATP:guanido phosphotransferase family.</text>
</comment>
<reference evidence="20" key="2">
    <citation type="submission" date="2025-08" db="UniProtKB">
        <authorList>
            <consortium name="Ensembl"/>
        </authorList>
    </citation>
    <scope>IDENTIFICATION</scope>
</reference>
<evidence type="ECO:0000256" key="6">
    <source>
        <dbReference type="ARBA" id="ARBA00022777"/>
    </source>
</evidence>
<feature type="binding site" evidence="16">
    <location>
        <begin position="353"/>
        <end position="358"/>
    </location>
    <ligand>
        <name>ATP</name>
        <dbReference type="ChEBI" id="CHEBI:30616"/>
    </ligand>
</feature>
<evidence type="ECO:0000256" key="4">
    <source>
        <dbReference type="ARBA" id="ARBA00022679"/>
    </source>
</evidence>
<dbReference type="CTD" id="327506"/>
<evidence type="ECO:0000256" key="15">
    <source>
        <dbReference type="PROSITE-ProRule" id="PRU00842"/>
    </source>
</evidence>
<keyword evidence="4 16" id="KW-0808">Transferase</keyword>
<feature type="binding site" evidence="16">
    <location>
        <position position="224"/>
    </location>
    <ligand>
        <name>ATP</name>
        <dbReference type="ChEBI" id="CHEBI:30616"/>
    </ligand>
</feature>
<dbReference type="InterPro" id="IPR022414">
    <property type="entry name" value="ATP-guanido_PTrfase_cat"/>
</dbReference>
<evidence type="ECO:0000256" key="10">
    <source>
        <dbReference type="ARBA" id="ARBA00023128"/>
    </source>
</evidence>
<dbReference type="FunFam" id="1.10.135.10:FF:000002">
    <property type="entry name" value="creatine kinase S-type, mitochondrial"/>
    <property type="match status" value="1"/>
</dbReference>
<dbReference type="PANTHER" id="PTHR11547">
    <property type="entry name" value="ARGININE OR CREATINE KINASE"/>
    <property type="match status" value="1"/>
</dbReference>
<evidence type="ECO:0000256" key="13">
    <source>
        <dbReference type="ARBA" id="ARBA00040385"/>
    </source>
</evidence>
<dbReference type="RefSeq" id="XP_017549196.1">
    <property type="nucleotide sequence ID" value="XM_017693707.1"/>
</dbReference>
<dbReference type="GO" id="GO:0005524">
    <property type="term" value="F:ATP binding"/>
    <property type="evidence" value="ECO:0007669"/>
    <property type="project" value="UniProtKB-UniRule"/>
</dbReference>
<dbReference type="PROSITE" id="PS00112">
    <property type="entry name" value="PHOSPHAGEN_KINASE"/>
    <property type="match status" value="1"/>
</dbReference>
<evidence type="ECO:0000313" key="21">
    <source>
        <dbReference type="Proteomes" id="UP001501920"/>
    </source>
</evidence>
<reference evidence="20" key="3">
    <citation type="submission" date="2025-09" db="UniProtKB">
        <authorList>
            <consortium name="Ensembl"/>
        </authorList>
    </citation>
    <scope>IDENTIFICATION</scope>
</reference>
<dbReference type="RefSeq" id="XP_017549197.1">
    <property type="nucleotide sequence ID" value="XM_017693708.1"/>
</dbReference>
<dbReference type="EC" id="2.7.3.2" evidence="3"/>
<dbReference type="Proteomes" id="UP001501920">
    <property type="component" value="Chromosome 18"/>
</dbReference>
<dbReference type="InterPro" id="IPR022413">
    <property type="entry name" value="ATP-guanido_PTrfase_N"/>
</dbReference>
<evidence type="ECO:0000256" key="1">
    <source>
        <dbReference type="ARBA" id="ARBA00004137"/>
    </source>
</evidence>
<keyword evidence="11" id="KW-0472">Membrane</keyword>
<dbReference type="GeneTree" id="ENSGT00950000182772"/>
<keyword evidence="5 16" id="KW-0547">Nucleotide-binding</keyword>
<keyword evidence="9" id="KW-0809">Transit peptide</keyword>
<comment type="function">
    <text evidence="12">Reversibly catalyzes the transfer of phosphate between ATP and various phosphogens (e.g. creatine phosphate). Creatine kinase isoenzymes play a central role in energy transduction in tissues with large, fluctuating energy demands, such as skeletal muscle, heart, brain and spermatozoa.</text>
</comment>
<sequence length="417" mass="47192">MASTFTKLLTSRNTSLLLASLGASTIAAGYLMRENARISAAEKRKLYPPSADYPDLRKHNNCMASALTPAIYAKLRDKITPNNWTLDQCIQTGVDNPGHPFIKTVGMVAGDEESYEVFAELFDPVIKDRHNGYDPRSMKHPTDLDASKITSGMFDERYVLSSRVRTGRSVRGLSLPPACTRSERREVERVVVQALSGLKGDLTGRYYSLSEMTDLEQQRLIDEHFLFDKPVSPLLTAAGMARDWPDARGIWHNNDKNFLIWINEEDHTRIISMEKGGNMKRVFERFCRGLKQVEHLIQERGWEFMWNERLGYVLTCPSNLGTGLRAGVHVRLPKLSKDPRFNKILDNLRLQKRGTGGVDTAAVGDIFDISNNDRLGRSEVELVQLVIDGVNYLIECEKRLEKGQDIKIPAPLPQFRK</sequence>
<dbReference type="PROSITE" id="PS51510">
    <property type="entry name" value="PHOSPHAGEN_KINASE_C"/>
    <property type="match status" value="1"/>
</dbReference>
<dbReference type="InterPro" id="IPR014746">
    <property type="entry name" value="Gln_synth/guanido_kin_cat_dom"/>
</dbReference>
<evidence type="ECO:0000259" key="19">
    <source>
        <dbReference type="PROSITE" id="PS51510"/>
    </source>
</evidence>
<evidence type="ECO:0000256" key="14">
    <source>
        <dbReference type="ARBA" id="ARBA00041865"/>
    </source>
</evidence>
<evidence type="ECO:0000259" key="18">
    <source>
        <dbReference type="PROSITE" id="PS51509"/>
    </source>
</evidence>
<evidence type="ECO:0000256" key="8">
    <source>
        <dbReference type="ARBA" id="ARBA00022840"/>
    </source>
</evidence>
<dbReference type="GO" id="GO:0046314">
    <property type="term" value="P:phosphocreatine biosynthetic process"/>
    <property type="evidence" value="ECO:0007669"/>
    <property type="project" value="InterPro"/>
</dbReference>
<dbReference type="FunFam" id="3.30.590.10:FF:000002">
    <property type="entry name" value="Creatine kinase S-type, mitochondrial"/>
    <property type="match status" value="1"/>
</dbReference>
<evidence type="ECO:0000256" key="7">
    <source>
        <dbReference type="ARBA" id="ARBA00022792"/>
    </source>
</evidence>
<comment type="subcellular location">
    <subcellularLocation>
        <location evidence="1">Mitochondrion inner membrane</location>
        <topology evidence="1">Peripheral membrane protein</topology>
        <orientation evidence="1">Intermembrane side</orientation>
    </subcellularLocation>
</comment>
<keyword evidence="7" id="KW-0999">Mitochondrion inner membrane</keyword>
<feature type="binding site" evidence="16">
    <location>
        <begin position="161"/>
        <end position="165"/>
    </location>
    <ligand>
        <name>ATP</name>
        <dbReference type="ChEBI" id="CHEBI:30616"/>
    </ligand>
</feature>
<evidence type="ECO:0000313" key="20">
    <source>
        <dbReference type="Ensembl" id="ENSPNAP00000006274.1"/>
    </source>
</evidence>
<feature type="binding site" evidence="16">
    <location>
        <begin position="325"/>
        <end position="329"/>
    </location>
    <ligand>
        <name>ATP</name>
        <dbReference type="ChEBI" id="CHEBI:30616"/>
    </ligand>
</feature>
<evidence type="ECO:0000256" key="17">
    <source>
        <dbReference type="RuleBase" id="RU000505"/>
    </source>
</evidence>
<dbReference type="InterPro" id="IPR022415">
    <property type="entry name" value="ATP-guanido_PTrfase_AS"/>
</dbReference>
<dbReference type="PROSITE" id="PS51509">
    <property type="entry name" value="PHOSPHAGEN_KINASE_N"/>
    <property type="match status" value="1"/>
</dbReference>
<evidence type="ECO:0000256" key="9">
    <source>
        <dbReference type="ARBA" id="ARBA00022946"/>
    </source>
</evidence>
<dbReference type="GO" id="GO:0004111">
    <property type="term" value="F:creatine kinase activity"/>
    <property type="evidence" value="ECO:0007669"/>
    <property type="project" value="UniProtKB-EC"/>
</dbReference>
<keyword evidence="8 16" id="KW-0067">ATP-binding</keyword>
<keyword evidence="10" id="KW-0496">Mitochondrion</keyword>
<feature type="domain" description="Phosphagen kinase C-terminal" evidence="19">
    <location>
        <begin position="158"/>
        <end position="400"/>
    </location>
</feature>
<evidence type="ECO:0000256" key="3">
    <source>
        <dbReference type="ARBA" id="ARBA00012231"/>
    </source>
</evidence>
<accession>A0A3B4C6U3</accession>
<evidence type="ECO:0000256" key="12">
    <source>
        <dbReference type="ARBA" id="ARBA00037274"/>
    </source>
</evidence>
<dbReference type="InterPro" id="IPR036802">
    <property type="entry name" value="ATP-guanido_PTrfase_N_sf"/>
</dbReference>
<dbReference type="GeneID" id="108425213"/>
<dbReference type="Ensembl" id="ENSPNAT00000003833.2">
    <property type="protein sequence ID" value="ENSPNAP00000006274.1"/>
    <property type="gene ID" value="ENSPNAG00000012346.2"/>
</dbReference>
<organism evidence="20 21">
    <name type="scientific">Pygocentrus nattereri</name>
    <name type="common">Red-bellied piranha</name>
    <dbReference type="NCBI Taxonomy" id="42514"/>
    <lineage>
        <taxon>Eukaryota</taxon>
        <taxon>Metazoa</taxon>
        <taxon>Chordata</taxon>
        <taxon>Craniata</taxon>
        <taxon>Vertebrata</taxon>
        <taxon>Euteleostomi</taxon>
        <taxon>Actinopterygii</taxon>
        <taxon>Neopterygii</taxon>
        <taxon>Teleostei</taxon>
        <taxon>Ostariophysi</taxon>
        <taxon>Characiformes</taxon>
        <taxon>Characoidei</taxon>
        <taxon>Pygocentrus</taxon>
    </lineage>
</organism>
<feature type="domain" description="Phosphagen kinase N-terminal" evidence="18">
    <location>
        <begin position="45"/>
        <end position="131"/>
    </location>
</feature>
<dbReference type="SUPFAM" id="SSF48034">
    <property type="entry name" value="Guanido kinase N-terminal domain"/>
    <property type="match status" value="1"/>
</dbReference>
<dbReference type="InterPro" id="IPR000749">
    <property type="entry name" value="ATP-guanido_PTrfase"/>
</dbReference>
<dbReference type="GO" id="GO:0005743">
    <property type="term" value="C:mitochondrial inner membrane"/>
    <property type="evidence" value="ECO:0007669"/>
    <property type="project" value="UniProtKB-SubCell"/>
</dbReference>